<keyword evidence="4 7" id="KW-0963">Cytoplasm</keyword>
<dbReference type="GO" id="GO:0005737">
    <property type="term" value="C:cytoplasm"/>
    <property type="evidence" value="ECO:0007669"/>
    <property type="project" value="UniProtKB-SubCell"/>
</dbReference>
<dbReference type="GO" id="GO:0000055">
    <property type="term" value="P:ribosomal large subunit export from nucleus"/>
    <property type="evidence" value="ECO:0007669"/>
    <property type="project" value="TreeGrafter"/>
</dbReference>
<evidence type="ECO:0000256" key="3">
    <source>
        <dbReference type="ARBA" id="ARBA00022448"/>
    </source>
</evidence>
<proteinExistence type="inferred from homology"/>
<evidence type="ECO:0000256" key="4">
    <source>
        <dbReference type="ARBA" id="ARBA00022490"/>
    </source>
</evidence>
<organism evidence="12 13">
    <name type="scientific">Euplotes crassus</name>
    <dbReference type="NCBI Taxonomy" id="5936"/>
    <lineage>
        <taxon>Eukaryota</taxon>
        <taxon>Sar</taxon>
        <taxon>Alveolata</taxon>
        <taxon>Ciliophora</taxon>
        <taxon>Intramacronucleata</taxon>
        <taxon>Spirotrichea</taxon>
        <taxon>Hypotrichia</taxon>
        <taxon>Euplotida</taxon>
        <taxon>Euplotidae</taxon>
        <taxon>Moneuplotes</taxon>
    </lineage>
</organism>
<evidence type="ECO:0000259" key="10">
    <source>
        <dbReference type="Pfam" id="PF21192"/>
    </source>
</evidence>
<reference evidence="12" key="1">
    <citation type="submission" date="2023-07" db="EMBL/GenBank/DDBJ databases">
        <authorList>
            <consortium name="AG Swart"/>
            <person name="Singh M."/>
            <person name="Singh A."/>
            <person name="Seah K."/>
            <person name="Emmerich C."/>
        </authorList>
    </citation>
    <scope>NUCLEOTIDE SEQUENCE</scope>
    <source>
        <strain evidence="12">DP1</strain>
    </source>
</reference>
<feature type="region of interest" description="Disordered" evidence="8">
    <location>
        <begin position="569"/>
        <end position="598"/>
    </location>
</feature>
<evidence type="ECO:0000259" key="9">
    <source>
        <dbReference type="Pfam" id="PF04981"/>
    </source>
</evidence>
<feature type="domain" description="60S ribosomal export protein NMD3 SH3" evidence="11">
    <location>
        <begin position="296"/>
        <end position="343"/>
    </location>
</feature>
<evidence type="ECO:0000313" key="12">
    <source>
        <dbReference type="EMBL" id="CAI2387566.1"/>
    </source>
</evidence>
<dbReference type="InterPro" id="IPR048898">
    <property type="entry name" value="OB_NMD3"/>
</dbReference>
<comment type="function">
    <text evidence="7">Acts as an adapter for the XPO1/CRM1-mediated export of the 60S ribosomal subunit.</text>
</comment>
<accession>A0AAD1Y8W4</accession>
<evidence type="ECO:0000256" key="8">
    <source>
        <dbReference type="SAM" id="MobiDB-lite"/>
    </source>
</evidence>
<dbReference type="GO" id="GO:0005634">
    <property type="term" value="C:nucleus"/>
    <property type="evidence" value="ECO:0007669"/>
    <property type="project" value="UniProtKB-SubCell"/>
</dbReference>
<dbReference type="PANTHER" id="PTHR12746:SF2">
    <property type="entry name" value="60S RIBOSOMAL EXPORT PROTEIN NMD3"/>
    <property type="match status" value="1"/>
</dbReference>
<evidence type="ECO:0000256" key="2">
    <source>
        <dbReference type="ARBA" id="ARBA00017035"/>
    </source>
</evidence>
<keyword evidence="6 7" id="KW-0539">Nucleus</keyword>
<dbReference type="Pfam" id="PF21192">
    <property type="entry name" value="OB_NMD3"/>
    <property type="match status" value="1"/>
</dbReference>
<evidence type="ECO:0000256" key="1">
    <source>
        <dbReference type="ARBA" id="ARBA00009794"/>
    </source>
</evidence>
<evidence type="ECO:0000256" key="5">
    <source>
        <dbReference type="ARBA" id="ARBA00022927"/>
    </source>
</evidence>
<dbReference type="AlphaFoldDB" id="A0AAD1Y8W4"/>
<dbReference type="InterPro" id="IPR007064">
    <property type="entry name" value="Nmd3_N"/>
</dbReference>
<feature type="domain" description="60S ribosomal export protein NMD3 OB-fold" evidence="10">
    <location>
        <begin position="374"/>
        <end position="455"/>
    </location>
</feature>
<name>A0AAD1Y8W4_EUPCR</name>
<dbReference type="EMBL" id="CAMPGE010030065">
    <property type="protein sequence ID" value="CAI2387566.1"/>
    <property type="molecule type" value="Genomic_DNA"/>
</dbReference>
<evidence type="ECO:0000259" key="11">
    <source>
        <dbReference type="Pfam" id="PF21193"/>
    </source>
</evidence>
<keyword evidence="13" id="KW-1185">Reference proteome</keyword>
<sequence length="598" mass="69050">MEGKEPQIPQEGVEEESNIVFTPPEFNKISSHPVNELDMENLHFDKGTEVAQDDINKLHSTIKVRCCMCGDLIEPNPSSTCMECLSETIDITEGISITNDIAQCRTCERWCGPPWIYCDRESNEMLTLLLKKIKGMNKSTKILDASLVWTEPHSKRLKVKITISKEVLNNTVMRKTQVITFIEKNQQCDECKKSFTPHTWNAVVQLRQKVGHKRTFMFLEQLILKNKVHEKCLNVEEKDDGLNFYFRDKARAMGLMEFVQNQIVVRVKQSNKLVSHDEKKGTSNSKFTISIDIAPVCKDDLVLLPKKLSRDLGGIGPLVLCYKISKSINIVDVVTMETSEIDSASYWKNPFSSLITRPQAIAYVVRNIDNADFDVNESRAAKRNKFKFAEVEVQRYSEVGVNDQTYFSYTHLGEMLTYDDTVLGYDLESANFSDEQRDLLENKKKQTPDVVLIRKGYPKTRAKRKNKKRKWKLKHLKADKQEDIDFLDHLKSKAPKGSKKAAKHSKKVKKEEKSIANKNIDYELFLQDLEEDREMRGQVNIYKEDHFEEEKEEEEIKKTTKKIDDMKLGDEIAQIDQIGSDTDDENFPDIQDDEFESD</sequence>
<comment type="caution">
    <text evidence="12">The sequence shown here is derived from an EMBL/GenBank/DDBJ whole genome shotgun (WGS) entry which is preliminary data.</text>
</comment>
<evidence type="ECO:0000313" key="13">
    <source>
        <dbReference type="Proteomes" id="UP001295684"/>
    </source>
</evidence>
<dbReference type="GO" id="GO:0015031">
    <property type="term" value="P:protein transport"/>
    <property type="evidence" value="ECO:0007669"/>
    <property type="project" value="UniProtKB-KW"/>
</dbReference>
<dbReference type="PANTHER" id="PTHR12746">
    <property type="entry name" value="NONSENSE-MEDIATED MRNA DECAY PROTEIN 3"/>
    <property type="match status" value="1"/>
</dbReference>
<dbReference type="GO" id="GO:0043023">
    <property type="term" value="F:ribosomal large subunit binding"/>
    <property type="evidence" value="ECO:0007669"/>
    <property type="project" value="InterPro"/>
</dbReference>
<dbReference type="InterPro" id="IPR039768">
    <property type="entry name" value="Nmd3"/>
</dbReference>
<evidence type="ECO:0000256" key="6">
    <source>
        <dbReference type="ARBA" id="ARBA00023242"/>
    </source>
</evidence>
<dbReference type="InterPro" id="IPR048899">
    <property type="entry name" value="NMD_SH3"/>
</dbReference>
<evidence type="ECO:0000256" key="7">
    <source>
        <dbReference type="RuleBase" id="RU364108"/>
    </source>
</evidence>
<keyword evidence="3 7" id="KW-0813">Transport</keyword>
<dbReference type="Pfam" id="PF04981">
    <property type="entry name" value="NMD3"/>
    <property type="match status" value="1"/>
</dbReference>
<feature type="domain" description="Nmd3 N-terminal" evidence="9">
    <location>
        <begin position="66"/>
        <end position="293"/>
    </location>
</feature>
<gene>
    <name evidence="12" type="ORF">ECRASSUSDP1_LOCUS29199</name>
</gene>
<protein>
    <recommendedName>
        <fullName evidence="2 7">60S ribosomal export protein NMD3</fullName>
    </recommendedName>
</protein>
<dbReference type="Proteomes" id="UP001295684">
    <property type="component" value="Unassembled WGS sequence"/>
</dbReference>
<dbReference type="Pfam" id="PF21193">
    <property type="entry name" value="NMD_SH3"/>
    <property type="match status" value="1"/>
</dbReference>
<keyword evidence="5 7" id="KW-0653">Protein transport</keyword>
<comment type="similarity">
    <text evidence="1 7">Belongs to the NMD3 family.</text>
</comment>
<feature type="compositionally biased region" description="Acidic residues" evidence="8">
    <location>
        <begin position="581"/>
        <end position="598"/>
    </location>
</feature>
<comment type="subcellular location">
    <subcellularLocation>
        <location evidence="7">Cytoplasm</location>
    </subcellularLocation>
    <subcellularLocation>
        <location evidence="7">Nucleus</location>
    </subcellularLocation>
</comment>